<organism evidence="3 4">
    <name type="scientific">Rhodococcoides trifolii</name>
    <dbReference type="NCBI Taxonomy" id="908250"/>
    <lineage>
        <taxon>Bacteria</taxon>
        <taxon>Bacillati</taxon>
        <taxon>Actinomycetota</taxon>
        <taxon>Actinomycetes</taxon>
        <taxon>Mycobacteriales</taxon>
        <taxon>Nocardiaceae</taxon>
        <taxon>Rhodococcoides</taxon>
    </lineage>
</organism>
<evidence type="ECO:0000259" key="2">
    <source>
        <dbReference type="Pfam" id="PF13406"/>
    </source>
</evidence>
<protein>
    <recommendedName>
        <fullName evidence="2">Transglycosylase SLT domain-containing protein</fullName>
    </recommendedName>
</protein>
<dbReference type="PANTHER" id="PTHR30163:SF8">
    <property type="entry name" value="LYTIC MUREIN TRANSGLYCOSYLASE"/>
    <property type="match status" value="1"/>
</dbReference>
<proteinExistence type="predicted"/>
<reference evidence="3" key="1">
    <citation type="journal article" date="2014" name="Int. J. Syst. Evol. Microbiol.">
        <title>Complete genome sequence of Corynebacterium casei LMG S-19264T (=DSM 44701T), isolated from a smear-ripened cheese.</title>
        <authorList>
            <consortium name="US DOE Joint Genome Institute (JGI-PGF)"/>
            <person name="Walter F."/>
            <person name="Albersmeier A."/>
            <person name="Kalinowski J."/>
            <person name="Ruckert C."/>
        </authorList>
    </citation>
    <scope>NUCLEOTIDE SEQUENCE</scope>
    <source>
        <strain evidence="3">CCM 7905</strain>
    </source>
</reference>
<dbReference type="CDD" id="cd13399">
    <property type="entry name" value="Slt35-like"/>
    <property type="match status" value="1"/>
</dbReference>
<dbReference type="PANTHER" id="PTHR30163">
    <property type="entry name" value="MEMBRANE-BOUND LYTIC MUREIN TRANSGLYCOSYLASE B"/>
    <property type="match status" value="1"/>
</dbReference>
<feature type="chain" id="PRO_5038513895" description="Transglycosylase SLT domain-containing protein" evidence="1">
    <location>
        <begin position="21"/>
        <end position="333"/>
    </location>
</feature>
<keyword evidence="1" id="KW-0732">Signal</keyword>
<evidence type="ECO:0000313" key="3">
    <source>
        <dbReference type="EMBL" id="GGG14690.1"/>
    </source>
</evidence>
<dbReference type="EMBL" id="BMCU01000003">
    <property type="protein sequence ID" value="GGG14690.1"/>
    <property type="molecule type" value="Genomic_DNA"/>
</dbReference>
<evidence type="ECO:0000313" key="4">
    <source>
        <dbReference type="Proteomes" id="UP000654257"/>
    </source>
</evidence>
<dbReference type="Pfam" id="PF13406">
    <property type="entry name" value="SLT_2"/>
    <property type="match status" value="1"/>
</dbReference>
<dbReference type="Proteomes" id="UP000654257">
    <property type="component" value="Unassembled WGS sequence"/>
</dbReference>
<gene>
    <name evidence="3" type="ORF">GCM10007304_30880</name>
</gene>
<dbReference type="InterPro" id="IPR043426">
    <property type="entry name" value="MltB-like"/>
</dbReference>
<dbReference type="AlphaFoldDB" id="A0A917LDB5"/>
<dbReference type="SUPFAM" id="SSF53955">
    <property type="entry name" value="Lysozyme-like"/>
    <property type="match status" value="1"/>
</dbReference>
<comment type="caution">
    <text evidence="3">The sequence shown here is derived from an EMBL/GenBank/DDBJ whole genome shotgun (WGS) entry which is preliminary data.</text>
</comment>
<dbReference type="GO" id="GO:0008933">
    <property type="term" value="F:peptidoglycan lytic transglycosylase activity"/>
    <property type="evidence" value="ECO:0007669"/>
    <property type="project" value="TreeGrafter"/>
</dbReference>
<accession>A0A917LDB5</accession>
<evidence type="ECO:0000256" key="1">
    <source>
        <dbReference type="SAM" id="SignalP"/>
    </source>
</evidence>
<reference evidence="3" key="2">
    <citation type="submission" date="2020-09" db="EMBL/GenBank/DDBJ databases">
        <authorList>
            <person name="Sun Q."/>
            <person name="Sedlacek I."/>
        </authorList>
    </citation>
    <scope>NUCLEOTIDE SEQUENCE</scope>
    <source>
        <strain evidence="3">CCM 7905</strain>
    </source>
</reference>
<feature type="signal peptide" evidence="1">
    <location>
        <begin position="1"/>
        <end position="20"/>
    </location>
</feature>
<keyword evidence="4" id="KW-1185">Reference proteome</keyword>
<name>A0A917LDB5_9NOCA</name>
<feature type="domain" description="Transglycosylase SLT" evidence="2">
    <location>
        <begin position="183"/>
        <end position="228"/>
    </location>
</feature>
<sequence length="333" mass="32452">MRVVGIVAVSAVVIAAAAMATGSAASGPALPPQVQLATAATASDTRSFELVDSTPRAPLTLKSPKAQPAPSPVPAPAALVTTPLAAVGVTIGALGIPDLVLTAYKSAETSLAGTMPGCHLPWSLLAGIGRIESGHAGGGRTDVNGTTTTAVLGPVLDGRGAGDAVITDTDAGKYDGDATHDRAVGPMQFIPGTWAKYGADGNGDGTADPNNVFDASLAAGKYLCSGGLDLADPAQATTAVLRYNNSGAYAANVLGWASAYASGASSVPGEIGSPAPIPTPAPTDSLAVEAAAVATAADAAPDQPSAPPAFGIPGLPPLPVLPCLVFCPPVAAP</sequence>
<dbReference type="InterPro" id="IPR031304">
    <property type="entry name" value="SLT_2"/>
</dbReference>
<dbReference type="Gene3D" id="1.10.530.10">
    <property type="match status" value="1"/>
</dbReference>
<dbReference type="GO" id="GO:0009253">
    <property type="term" value="P:peptidoglycan catabolic process"/>
    <property type="evidence" value="ECO:0007669"/>
    <property type="project" value="TreeGrafter"/>
</dbReference>
<dbReference type="InterPro" id="IPR023346">
    <property type="entry name" value="Lysozyme-like_dom_sf"/>
</dbReference>